<keyword evidence="4" id="KW-1185">Reference proteome</keyword>
<feature type="signal peptide" evidence="2">
    <location>
        <begin position="1"/>
        <end position="24"/>
    </location>
</feature>
<dbReference type="AlphaFoldDB" id="A0A8S0QE12"/>
<dbReference type="SUPFAM" id="SSF48150">
    <property type="entry name" value="DNA-glycosylase"/>
    <property type="match status" value="1"/>
</dbReference>
<feature type="binding site" evidence="1">
    <location>
        <position position="35"/>
    </location>
    <ligand>
        <name>Zn(2+)</name>
        <dbReference type="ChEBI" id="CHEBI:29105"/>
    </ligand>
</feature>
<keyword evidence="1" id="KW-0862">Zinc</keyword>
<evidence type="ECO:0000256" key="2">
    <source>
        <dbReference type="SAM" id="SignalP"/>
    </source>
</evidence>
<gene>
    <name evidence="3" type="ORF">OLEA9_A093064</name>
</gene>
<dbReference type="PANTHER" id="PTHR31116">
    <property type="entry name" value="OS04G0501200 PROTEIN"/>
    <property type="match status" value="1"/>
</dbReference>
<keyword evidence="2" id="KW-0732">Signal</keyword>
<dbReference type="GO" id="GO:0046872">
    <property type="term" value="F:metal ion binding"/>
    <property type="evidence" value="ECO:0007669"/>
    <property type="project" value="UniProtKB-KW"/>
</dbReference>
<dbReference type="Gramene" id="OE9A093064T1">
    <property type="protein sequence ID" value="OE9A093064C1"/>
    <property type="gene ID" value="OE9A093064"/>
</dbReference>
<organism evidence="3 4">
    <name type="scientific">Olea europaea subsp. europaea</name>
    <dbReference type="NCBI Taxonomy" id="158383"/>
    <lineage>
        <taxon>Eukaryota</taxon>
        <taxon>Viridiplantae</taxon>
        <taxon>Streptophyta</taxon>
        <taxon>Embryophyta</taxon>
        <taxon>Tracheophyta</taxon>
        <taxon>Spermatophyta</taxon>
        <taxon>Magnoliopsida</taxon>
        <taxon>eudicotyledons</taxon>
        <taxon>Gunneridae</taxon>
        <taxon>Pentapetalae</taxon>
        <taxon>asterids</taxon>
        <taxon>lamiids</taxon>
        <taxon>Lamiales</taxon>
        <taxon>Oleaceae</taxon>
        <taxon>Oleeae</taxon>
        <taxon>Olea</taxon>
    </lineage>
</organism>
<sequence length="122" mass="13811">MGGKVYCLALITQLLLLSFKRIFTSKTDPYYVTFHDEEWGVQVHDDNKLFEFPVLCGALAKLTWPAILSKRHIFREVFADFDPIAVAKLNEKTIIAPGSSLLSELKLLAIIENAHQVSKIYS</sequence>
<feature type="chain" id="PRO_5035716600" evidence="2">
    <location>
        <begin position="25"/>
        <end position="122"/>
    </location>
</feature>
<proteinExistence type="predicted"/>
<dbReference type="PANTHER" id="PTHR31116:SF5">
    <property type="entry name" value="OS06G0649800 PROTEIN"/>
    <property type="match status" value="1"/>
</dbReference>
<dbReference type="GO" id="GO:0008725">
    <property type="term" value="F:DNA-3-methyladenine glycosylase activity"/>
    <property type="evidence" value="ECO:0007669"/>
    <property type="project" value="InterPro"/>
</dbReference>
<dbReference type="OrthoDB" id="3941538at2759"/>
<keyword evidence="1" id="KW-0479">Metal-binding</keyword>
<name>A0A8S0QE12_OLEEU</name>
<comment type="caution">
    <text evidence="3">The sequence shown here is derived from an EMBL/GenBank/DDBJ whole genome shotgun (WGS) entry which is preliminary data.</text>
</comment>
<dbReference type="InterPro" id="IPR005019">
    <property type="entry name" value="Adenine_glyco"/>
</dbReference>
<accession>A0A8S0QE12</accession>
<evidence type="ECO:0000313" key="4">
    <source>
        <dbReference type="Proteomes" id="UP000594638"/>
    </source>
</evidence>
<dbReference type="InterPro" id="IPR011257">
    <property type="entry name" value="DNA_glycosylase"/>
</dbReference>
<dbReference type="Pfam" id="PF03352">
    <property type="entry name" value="Adenine_glyco"/>
    <property type="match status" value="1"/>
</dbReference>
<dbReference type="Gene3D" id="1.10.340.30">
    <property type="entry name" value="Hypothetical protein, domain 2"/>
    <property type="match status" value="1"/>
</dbReference>
<dbReference type="GO" id="GO:0006284">
    <property type="term" value="P:base-excision repair"/>
    <property type="evidence" value="ECO:0007669"/>
    <property type="project" value="InterPro"/>
</dbReference>
<dbReference type="Proteomes" id="UP000594638">
    <property type="component" value="Unassembled WGS sequence"/>
</dbReference>
<reference evidence="3 4" key="1">
    <citation type="submission" date="2019-12" db="EMBL/GenBank/DDBJ databases">
        <authorList>
            <person name="Alioto T."/>
            <person name="Alioto T."/>
            <person name="Gomez Garrido J."/>
        </authorList>
    </citation>
    <scope>NUCLEOTIDE SEQUENCE [LARGE SCALE GENOMIC DNA]</scope>
</reference>
<evidence type="ECO:0000313" key="3">
    <source>
        <dbReference type="EMBL" id="CAA2965686.1"/>
    </source>
</evidence>
<protein>
    <submittedName>
        <fullName evidence="3">Probable GMP synthase [glutamine-hydrolyzing] isoform X1</fullName>
    </submittedName>
</protein>
<evidence type="ECO:0000256" key="1">
    <source>
        <dbReference type="PIRSR" id="PIRSR605019-1"/>
    </source>
</evidence>
<dbReference type="EMBL" id="CACTIH010001847">
    <property type="protein sequence ID" value="CAA2965686.1"/>
    <property type="molecule type" value="Genomic_DNA"/>
</dbReference>